<dbReference type="EMBL" id="FPJO01000009">
    <property type="protein sequence ID" value="SFX99294.1"/>
    <property type="molecule type" value="Genomic_DNA"/>
</dbReference>
<accession>A0A1K2BL68</accession>
<name>A0A1K2BL68_STRAR</name>
<evidence type="ECO:0000313" key="2">
    <source>
        <dbReference type="Proteomes" id="UP000181909"/>
    </source>
</evidence>
<proteinExistence type="predicted"/>
<dbReference type="Proteomes" id="UP000181909">
    <property type="component" value="Unassembled WGS sequence"/>
</dbReference>
<evidence type="ECO:0000313" key="1">
    <source>
        <dbReference type="EMBL" id="SFX99294.1"/>
    </source>
</evidence>
<dbReference type="RefSeq" id="WP_072486066.1">
    <property type="nucleotide sequence ID" value="NZ_CP109381.1"/>
</dbReference>
<sequence>MTGRHSGTRRVAWTAVVVLGLTGGSVLGGGAARADDGNGIEKLTAQQIADRSRDALMSARSLHLSMRGDLGVDRPSMTLELTLDRDGNCNGSVDLGHSQGSVRIVKRGDEVWVKPDANFWKNQVPSGGSAFAAILNGRYMKGSASDPRLLGIANGCDLDTFQKLVSDNANNDRGTLNKGRKTTLDGAPVVPLTRMRDGQTLMMYVAATGKPYPVRITAQGDGADAVVGFSAFDKPVPTTTPPPDQTYDISALLGRTSAPV</sequence>
<organism evidence="1 2">
    <name type="scientific">Streptomyces atratus</name>
    <dbReference type="NCBI Taxonomy" id="1893"/>
    <lineage>
        <taxon>Bacteria</taxon>
        <taxon>Bacillati</taxon>
        <taxon>Actinomycetota</taxon>
        <taxon>Actinomycetes</taxon>
        <taxon>Kitasatosporales</taxon>
        <taxon>Streptomycetaceae</taxon>
        <taxon>Streptomyces</taxon>
    </lineage>
</organism>
<reference evidence="1 2" key="1">
    <citation type="submission" date="2016-11" db="EMBL/GenBank/DDBJ databases">
        <authorList>
            <person name="Jaros S."/>
            <person name="Januszkiewicz K."/>
            <person name="Wedrychowicz H."/>
        </authorList>
    </citation>
    <scope>NUCLEOTIDE SEQUENCE [LARGE SCALE GENOMIC DNA]</scope>
    <source>
        <strain evidence="1 2">OK807</strain>
    </source>
</reference>
<protein>
    <recommendedName>
        <fullName evidence="3">Lipoprotein</fullName>
    </recommendedName>
</protein>
<dbReference type="OrthoDB" id="4350224at2"/>
<dbReference type="Gene3D" id="2.50.20.20">
    <property type="match status" value="1"/>
</dbReference>
<dbReference type="AlphaFoldDB" id="A0A1K2BL68"/>
<gene>
    <name evidence="1" type="ORF">SAMN02787144_100912</name>
</gene>
<evidence type="ECO:0008006" key="3">
    <source>
        <dbReference type="Google" id="ProtNLM"/>
    </source>
</evidence>